<organism evidence="3 4">
    <name type="scientific">Enterococcus casseliflavus</name>
    <name type="common">Enterococcus flavescens</name>
    <dbReference type="NCBI Taxonomy" id="37734"/>
    <lineage>
        <taxon>Bacteria</taxon>
        <taxon>Bacillati</taxon>
        <taxon>Bacillota</taxon>
        <taxon>Bacilli</taxon>
        <taxon>Lactobacillales</taxon>
        <taxon>Enterococcaceae</taxon>
        <taxon>Enterococcus</taxon>
    </lineage>
</organism>
<dbReference type="PANTHER" id="PTHR34351">
    <property type="entry name" value="SLR1927 PROTEIN-RELATED"/>
    <property type="match status" value="1"/>
</dbReference>
<dbReference type="EMBL" id="QRMZ01000013">
    <property type="protein sequence ID" value="RHK06017.1"/>
    <property type="molecule type" value="Genomic_DNA"/>
</dbReference>
<reference evidence="3 4" key="1">
    <citation type="submission" date="2018-08" db="EMBL/GenBank/DDBJ databases">
        <title>A genome reference for cultivated species of the human gut microbiota.</title>
        <authorList>
            <person name="Zou Y."/>
            <person name="Xue W."/>
            <person name="Luo G."/>
        </authorList>
    </citation>
    <scope>NUCLEOTIDE SEQUENCE [LARGE SCALE GENOMIC DNA]</scope>
    <source>
        <strain evidence="3 4">AF48-16</strain>
    </source>
</reference>
<dbReference type="Proteomes" id="UP000286288">
    <property type="component" value="Unassembled WGS sequence"/>
</dbReference>
<dbReference type="AlphaFoldDB" id="A0A415ERN5"/>
<dbReference type="Pfam" id="PF01882">
    <property type="entry name" value="DUF58"/>
    <property type="match status" value="1"/>
</dbReference>
<accession>A0A415ERN5</accession>
<evidence type="ECO:0000256" key="1">
    <source>
        <dbReference type="SAM" id="Phobius"/>
    </source>
</evidence>
<feature type="transmembrane region" description="Helical" evidence="1">
    <location>
        <begin position="36"/>
        <end position="56"/>
    </location>
</feature>
<evidence type="ECO:0000313" key="4">
    <source>
        <dbReference type="Proteomes" id="UP000286288"/>
    </source>
</evidence>
<gene>
    <name evidence="3" type="ORF">DW084_10920</name>
</gene>
<feature type="domain" description="DUF58" evidence="2">
    <location>
        <begin position="194"/>
        <end position="233"/>
    </location>
</feature>
<evidence type="ECO:0000313" key="3">
    <source>
        <dbReference type="EMBL" id="RHK06017.1"/>
    </source>
</evidence>
<keyword evidence="1" id="KW-0812">Transmembrane</keyword>
<dbReference type="PANTHER" id="PTHR34351:SF2">
    <property type="entry name" value="DUF58 DOMAIN-CONTAINING PROTEIN"/>
    <property type="match status" value="1"/>
</dbReference>
<proteinExistence type="predicted"/>
<name>A0A415ERN5_ENTCA</name>
<sequence>MKKKKLERLLRLLLFSAAYFLLLAYCVIFNNNAGWSLWFLLTLLLLLDAVFLLPSLKKVQIILEESIQAETHTAITLPLQVFKYRPTLLPLVDFTLQFDDRFKESHHSAFYRGNLIRLQLPWTPKERGIYEELPVQLYSHDLFGFFEKSYAAVAKQSILILPKLAPEAVTLLPFFKQQVRSQTHGEPNFSIRQFRQYQLGDSLKNIDWKLSSKQQELIYREREHEEEQDIVLLFWGEDHPAFEETLTLFYSIHHFSQNQRLFQPLLIGDGLTSPYQTDAAAYAQILPFEKVPEGVPLLTGSHLVFITPVFTPQLEDYLSQLEAKNSCQVFTYADLMRQLNELEEAVG</sequence>
<feature type="transmembrane region" description="Helical" evidence="1">
    <location>
        <begin position="12"/>
        <end position="30"/>
    </location>
</feature>
<keyword evidence="1" id="KW-0472">Membrane</keyword>
<comment type="caution">
    <text evidence="3">The sequence shown here is derived from an EMBL/GenBank/DDBJ whole genome shotgun (WGS) entry which is preliminary data.</text>
</comment>
<keyword evidence="1" id="KW-1133">Transmembrane helix</keyword>
<dbReference type="InterPro" id="IPR002881">
    <property type="entry name" value="DUF58"/>
</dbReference>
<evidence type="ECO:0000259" key="2">
    <source>
        <dbReference type="Pfam" id="PF01882"/>
    </source>
</evidence>
<protein>
    <submittedName>
        <fullName evidence="3">DUF58 domain-containing protein</fullName>
    </submittedName>
</protein>